<feature type="transmembrane region" description="Helical" evidence="8">
    <location>
        <begin position="126"/>
        <end position="146"/>
    </location>
</feature>
<evidence type="ECO:0000256" key="3">
    <source>
        <dbReference type="ARBA" id="ARBA00022475"/>
    </source>
</evidence>
<keyword evidence="6 8" id="KW-1133">Transmembrane helix</keyword>
<keyword evidence="3" id="KW-1003">Cell membrane</keyword>
<dbReference type="EMBL" id="QUAJ01000014">
    <property type="protein sequence ID" value="REI40926.1"/>
    <property type="molecule type" value="Genomic_DNA"/>
</dbReference>
<evidence type="ECO:0000256" key="1">
    <source>
        <dbReference type="ARBA" id="ARBA00004651"/>
    </source>
</evidence>
<dbReference type="InterPro" id="IPR001851">
    <property type="entry name" value="ABC_transp_permease"/>
</dbReference>
<sequence length="323" mass="33265">MKTSAVLNGATIKKENKLLKNKPLIGLIIFGVIVSILNPRFLSTANLLNILRQTSINAIIAAGMTFVILTGGIDLSVGSILAICGAVSASMLAGGVNGYIVLIVTIILGTILGAVSGSFISYGKLQAFITTLVAMTLLRGATLVFTDGKPISMGFGENAELFDTIGGGYLFGIPVPIYIMIAVFAVCNYVLKNTKFGRYVFAVGGNEEATKLSGINVEKLKVKVYAISGGLAALAGIIITSRLGSAQPTAGTGYELDAIAAVVLGGTSLSGGIGSISGTITGALIIGVLGNALNLLDVSSYYQMMIKALVILAAVLIDRKTHK</sequence>
<dbReference type="PANTHER" id="PTHR32196:SF21">
    <property type="entry name" value="ABC TRANSPORTER PERMEASE PROTEIN YPHD-RELATED"/>
    <property type="match status" value="1"/>
</dbReference>
<organism evidence="9 10">
    <name type="scientific">Psychrilyobacter piezotolerans</name>
    <dbReference type="NCBI Taxonomy" id="2293438"/>
    <lineage>
        <taxon>Bacteria</taxon>
        <taxon>Fusobacteriati</taxon>
        <taxon>Fusobacteriota</taxon>
        <taxon>Fusobacteriia</taxon>
        <taxon>Fusobacteriales</taxon>
        <taxon>Fusobacteriaceae</taxon>
        <taxon>Psychrilyobacter</taxon>
    </lineage>
</organism>
<evidence type="ECO:0000256" key="7">
    <source>
        <dbReference type="ARBA" id="ARBA00023136"/>
    </source>
</evidence>
<feature type="transmembrane region" description="Helical" evidence="8">
    <location>
        <begin position="21"/>
        <end position="38"/>
    </location>
</feature>
<keyword evidence="2" id="KW-0813">Transport</keyword>
<keyword evidence="10" id="KW-1185">Reference proteome</keyword>
<accession>A0ABX9KGV7</accession>
<proteinExistence type="predicted"/>
<keyword evidence="5 8" id="KW-0812">Transmembrane</keyword>
<evidence type="ECO:0000313" key="9">
    <source>
        <dbReference type="EMBL" id="REI40926.1"/>
    </source>
</evidence>
<dbReference type="CDD" id="cd06579">
    <property type="entry name" value="TM_PBP1_transp_AraH_like"/>
    <property type="match status" value="1"/>
</dbReference>
<evidence type="ECO:0000256" key="5">
    <source>
        <dbReference type="ARBA" id="ARBA00022692"/>
    </source>
</evidence>
<evidence type="ECO:0000256" key="4">
    <source>
        <dbReference type="ARBA" id="ARBA00022519"/>
    </source>
</evidence>
<feature type="transmembrane region" description="Helical" evidence="8">
    <location>
        <begin position="167"/>
        <end position="191"/>
    </location>
</feature>
<comment type="subcellular location">
    <subcellularLocation>
        <location evidence="1">Cell membrane</location>
        <topology evidence="1">Multi-pass membrane protein</topology>
    </subcellularLocation>
</comment>
<feature type="transmembrane region" description="Helical" evidence="8">
    <location>
        <begin position="58"/>
        <end position="87"/>
    </location>
</feature>
<dbReference type="RefSeq" id="WP_114642484.1">
    <property type="nucleotide sequence ID" value="NZ_JAACIO010000010.1"/>
</dbReference>
<protein>
    <submittedName>
        <fullName evidence="9">Ribose ABC transporter permease</fullName>
    </submittedName>
</protein>
<feature type="transmembrane region" description="Helical" evidence="8">
    <location>
        <begin position="224"/>
        <end position="244"/>
    </location>
</feature>
<evidence type="ECO:0000313" key="10">
    <source>
        <dbReference type="Proteomes" id="UP000263486"/>
    </source>
</evidence>
<dbReference type="Pfam" id="PF02653">
    <property type="entry name" value="BPD_transp_2"/>
    <property type="match status" value="1"/>
</dbReference>
<reference evidence="9 10" key="1">
    <citation type="submission" date="2018-08" db="EMBL/GenBank/DDBJ databases">
        <title>Draft genome sequence of Psychrilyobacter sp. strain SD5 isolated from Black Sea water.</title>
        <authorList>
            <person name="Yadav S."/>
            <person name="Villanueva L."/>
            <person name="Damste J.S.S."/>
        </authorList>
    </citation>
    <scope>NUCLEOTIDE SEQUENCE [LARGE SCALE GENOMIC DNA]</scope>
    <source>
        <strain evidence="9 10">SD5</strain>
    </source>
</reference>
<feature type="transmembrane region" description="Helical" evidence="8">
    <location>
        <begin position="99"/>
        <end position="120"/>
    </location>
</feature>
<comment type="caution">
    <text evidence="9">The sequence shown here is derived from an EMBL/GenBank/DDBJ whole genome shotgun (WGS) entry which is preliminary data.</text>
</comment>
<evidence type="ECO:0000256" key="8">
    <source>
        <dbReference type="SAM" id="Phobius"/>
    </source>
</evidence>
<dbReference type="NCBIfam" id="NF007067">
    <property type="entry name" value="PRK09512.1"/>
    <property type="match status" value="1"/>
</dbReference>
<name>A0ABX9KGV7_9FUSO</name>
<feature type="transmembrane region" description="Helical" evidence="8">
    <location>
        <begin position="256"/>
        <end position="289"/>
    </location>
</feature>
<gene>
    <name evidence="9" type="ORF">DYH56_08840</name>
</gene>
<keyword evidence="7 8" id="KW-0472">Membrane</keyword>
<evidence type="ECO:0000256" key="2">
    <source>
        <dbReference type="ARBA" id="ARBA00022448"/>
    </source>
</evidence>
<dbReference type="Proteomes" id="UP000263486">
    <property type="component" value="Unassembled WGS sequence"/>
</dbReference>
<keyword evidence="4" id="KW-0997">Cell inner membrane</keyword>
<evidence type="ECO:0000256" key="6">
    <source>
        <dbReference type="ARBA" id="ARBA00022989"/>
    </source>
</evidence>
<dbReference type="PANTHER" id="PTHR32196">
    <property type="entry name" value="ABC TRANSPORTER PERMEASE PROTEIN YPHD-RELATED-RELATED"/>
    <property type="match status" value="1"/>
</dbReference>